<dbReference type="OrthoDB" id="6229465at2"/>
<dbReference type="PANTHER" id="PTHR39540">
    <property type="match status" value="1"/>
</dbReference>
<sequence length="626" mass="67875">MKESYFLHWTKRCCAGAALTLMFVAQSQAQAIDFSVKAGSVHVAQSHVMNADGAEGPNDGAQPVIVGNRDLLFKVNFVADQSGITPDQFMAWLTVYNDGLPEGQSFALDDPLAMTELPVSYDNDPVTMIHTFDDSYSVMIPGNLIKPGLRWTLHWALPDNNNRVLAAHQLKSPTLTVNPPVSYALTMIDIEWFEPQFTGYPAGFWDEMAQKLPITELDLRQPPPVLFTKVAMPGSGAQLPQVVSSSADFTANITTGSSLGRGEAWVDELRRAPGDNGYELSNFGIANHASVGGNGSKGNNGYFFVTKAKPNNKGLVLHEMGHSLDVFHWATSNAAYPYRDPDKDGPITYETYLGLSTGSRTHNVHGGPYWTYDTRNVGVAGTNKGTFIAPWVDSDGDGNPDFWKASPMQGGGAADKDDGFEVTKFSDYEINHILGILNDKAYWFDTQHEWISNESWEGPGWYWGSNGGQHFTGDGLGRPIASNMDVYSLLISASMASDNGAVPFALAYPPIGPYKANVRTLFDPTLPADMSALAATGQCPVNGCDLTLRVVQGGQTSHYVLAQDWNTNLPYSNADSFIDEAINLPASAGIITSVEVLLTDNAETYTNIGDFPASPVVLNQGAWPYP</sequence>
<dbReference type="EMBL" id="FOYV01000004">
    <property type="protein sequence ID" value="SFR59882.1"/>
    <property type="molecule type" value="Genomic_DNA"/>
</dbReference>
<dbReference type="PANTHER" id="PTHR39540:SF1">
    <property type="entry name" value="DICTOMALLEIN-1-RELATED"/>
    <property type="match status" value="1"/>
</dbReference>
<evidence type="ECO:0008006" key="4">
    <source>
        <dbReference type="Google" id="ProtNLM"/>
    </source>
</evidence>
<feature type="chain" id="PRO_5011459517" description="Peptidase M66" evidence="1">
    <location>
        <begin position="32"/>
        <end position="626"/>
    </location>
</feature>
<feature type="signal peptide" evidence="1">
    <location>
        <begin position="1"/>
        <end position="31"/>
    </location>
</feature>
<name>A0A1I6HZI7_9GAMM</name>
<keyword evidence="1" id="KW-0732">Signal</keyword>
<dbReference type="Proteomes" id="UP000199290">
    <property type="component" value="Unassembled WGS sequence"/>
</dbReference>
<dbReference type="AlphaFoldDB" id="A0A1I6HZI7"/>
<evidence type="ECO:0000313" key="3">
    <source>
        <dbReference type="Proteomes" id="UP000199290"/>
    </source>
</evidence>
<dbReference type="STRING" id="375760.SAMN04488073_3236"/>
<accession>A0A1I6HZI7</accession>
<gene>
    <name evidence="2" type="ORF">SAMN04488073_3236</name>
</gene>
<evidence type="ECO:0000256" key="1">
    <source>
        <dbReference type="SAM" id="SignalP"/>
    </source>
</evidence>
<dbReference type="InterPro" id="IPR051256">
    <property type="entry name" value="Dictomallein"/>
</dbReference>
<reference evidence="3" key="1">
    <citation type="submission" date="2016-10" db="EMBL/GenBank/DDBJ databases">
        <authorList>
            <person name="Varghese N."/>
            <person name="Submissions S."/>
        </authorList>
    </citation>
    <scope>NUCLEOTIDE SEQUENCE [LARGE SCALE GENOMIC DNA]</scope>
    <source>
        <strain evidence="3">CGMCC 1.6294</strain>
    </source>
</reference>
<organism evidence="2 3">
    <name type="scientific">Marinobacter gudaonensis</name>
    <dbReference type="NCBI Taxonomy" id="375760"/>
    <lineage>
        <taxon>Bacteria</taxon>
        <taxon>Pseudomonadati</taxon>
        <taxon>Pseudomonadota</taxon>
        <taxon>Gammaproteobacteria</taxon>
        <taxon>Pseudomonadales</taxon>
        <taxon>Marinobacteraceae</taxon>
        <taxon>Marinobacter</taxon>
    </lineage>
</organism>
<protein>
    <recommendedName>
        <fullName evidence="4">Peptidase M66</fullName>
    </recommendedName>
</protein>
<dbReference type="RefSeq" id="WP_139229655.1">
    <property type="nucleotide sequence ID" value="NZ_FOYV01000004.1"/>
</dbReference>
<keyword evidence="3" id="KW-1185">Reference proteome</keyword>
<evidence type="ECO:0000313" key="2">
    <source>
        <dbReference type="EMBL" id="SFR59882.1"/>
    </source>
</evidence>
<proteinExistence type="predicted"/>